<evidence type="ECO:0000313" key="1">
    <source>
        <dbReference type="EnsemblMetazoa" id="PPA35198.1"/>
    </source>
</evidence>
<sequence>DHFSRLVDDSLLEIFAFIGGHPFLDLVSHCIRLQFELVIACVLKDYMLYALELNFCTQWVTRTFFRAEKDVHANCEQCHVSTTTDRTTVISLKNREQITIKISSPNIEHYSVEVTFH</sequence>
<proteinExistence type="predicted"/>
<dbReference type="Proteomes" id="UP000005239">
    <property type="component" value="Unassembled WGS sequence"/>
</dbReference>
<accession>A0A2A6B827</accession>
<gene>
    <name evidence="1" type="primary">WBGene00273567</name>
</gene>
<reference evidence="1" key="2">
    <citation type="submission" date="2022-06" db="UniProtKB">
        <authorList>
            <consortium name="EnsemblMetazoa"/>
        </authorList>
    </citation>
    <scope>IDENTIFICATION</scope>
    <source>
        <strain evidence="1">PS312</strain>
    </source>
</reference>
<dbReference type="AlphaFoldDB" id="A0A2A6B827"/>
<accession>A0A8R1YPZ3</accession>
<dbReference type="EnsemblMetazoa" id="PPA35198.1">
    <property type="protein sequence ID" value="PPA35198.1"/>
    <property type="gene ID" value="WBGene00273567"/>
</dbReference>
<name>A0A2A6B827_PRIPA</name>
<keyword evidence="2" id="KW-1185">Reference proteome</keyword>
<reference evidence="2" key="1">
    <citation type="journal article" date="2008" name="Nat. Genet.">
        <title>The Pristionchus pacificus genome provides a unique perspective on nematode lifestyle and parasitism.</title>
        <authorList>
            <person name="Dieterich C."/>
            <person name="Clifton S.W."/>
            <person name="Schuster L.N."/>
            <person name="Chinwalla A."/>
            <person name="Delehaunty K."/>
            <person name="Dinkelacker I."/>
            <person name="Fulton L."/>
            <person name="Fulton R."/>
            <person name="Godfrey J."/>
            <person name="Minx P."/>
            <person name="Mitreva M."/>
            <person name="Roeseler W."/>
            <person name="Tian H."/>
            <person name="Witte H."/>
            <person name="Yang S.P."/>
            <person name="Wilson R.K."/>
            <person name="Sommer R.J."/>
        </authorList>
    </citation>
    <scope>NUCLEOTIDE SEQUENCE [LARGE SCALE GENOMIC DNA]</scope>
    <source>
        <strain evidence="2">PS312</strain>
    </source>
</reference>
<protein>
    <submittedName>
        <fullName evidence="1">Uncharacterized protein</fullName>
    </submittedName>
</protein>
<organism evidence="1 2">
    <name type="scientific">Pristionchus pacificus</name>
    <name type="common">Parasitic nematode worm</name>
    <dbReference type="NCBI Taxonomy" id="54126"/>
    <lineage>
        <taxon>Eukaryota</taxon>
        <taxon>Metazoa</taxon>
        <taxon>Ecdysozoa</taxon>
        <taxon>Nematoda</taxon>
        <taxon>Chromadorea</taxon>
        <taxon>Rhabditida</taxon>
        <taxon>Rhabditina</taxon>
        <taxon>Diplogasteromorpha</taxon>
        <taxon>Diplogasteroidea</taxon>
        <taxon>Neodiplogasteridae</taxon>
        <taxon>Pristionchus</taxon>
    </lineage>
</organism>
<evidence type="ECO:0000313" key="2">
    <source>
        <dbReference type="Proteomes" id="UP000005239"/>
    </source>
</evidence>